<dbReference type="PROSITE" id="PS51384">
    <property type="entry name" value="FAD_FR"/>
    <property type="match status" value="1"/>
</dbReference>
<dbReference type="CDD" id="cd06219">
    <property type="entry name" value="DHOD_e_trans_like1"/>
    <property type="match status" value="1"/>
</dbReference>
<dbReference type="GO" id="GO:0051537">
    <property type="term" value="F:2 iron, 2 sulfur cluster binding"/>
    <property type="evidence" value="ECO:0007669"/>
    <property type="project" value="InterPro"/>
</dbReference>
<dbReference type="InterPro" id="IPR017938">
    <property type="entry name" value="Riboflavin_synthase-like_b-brl"/>
</dbReference>
<gene>
    <name evidence="2" type="ORF">MNBD_DELTA01-523</name>
</gene>
<dbReference type="PANTHER" id="PTHR43513">
    <property type="entry name" value="DIHYDROOROTATE DEHYDROGENASE B (NAD(+)), ELECTRON TRANSFER SUBUNIT"/>
    <property type="match status" value="1"/>
</dbReference>
<dbReference type="Gene3D" id="3.40.50.80">
    <property type="entry name" value="Nucleotide-binding domain of ferredoxin-NADP reductase (FNR) module"/>
    <property type="match status" value="1"/>
</dbReference>
<dbReference type="InterPro" id="IPR039261">
    <property type="entry name" value="FNR_nucleotide-bd"/>
</dbReference>
<proteinExistence type="predicted"/>
<evidence type="ECO:0000259" key="1">
    <source>
        <dbReference type="PROSITE" id="PS51384"/>
    </source>
</evidence>
<dbReference type="InterPro" id="IPR008333">
    <property type="entry name" value="Cbr1-like_FAD-bd_dom"/>
</dbReference>
<name>A0A3B0R3U3_9ZZZZ</name>
<reference evidence="2" key="1">
    <citation type="submission" date="2018-06" db="EMBL/GenBank/DDBJ databases">
        <authorList>
            <person name="Zhirakovskaya E."/>
        </authorList>
    </citation>
    <scope>NUCLEOTIDE SEQUENCE</scope>
</reference>
<dbReference type="InterPro" id="IPR019480">
    <property type="entry name" value="Dihydroorotate_DH_Fe-S-bd"/>
</dbReference>
<sequence length="286" mass="30928">MYEITEKRDLAHRVSLFKIKAPRIARKRQAGQFVVIRLDEHGERIPFTIVESDNEAGTITIVVQEVGRSSSLLCQKEKGDSILDVVGPLGKPTHVENFGTAVCVGGGIGTAVVLPIGAALKGAGNEVISIVGARNKDLLILEKEITAASSQLLITTDDGSYGHHGFVTNVLEDLIKDGRKIDIVIAIGPVPMMRAVAEVTRSHGIKTLVSLNPIMVDGTGMCGACRVTVGGKNQFVCVDGPEFDGHDVDFKELVLRNRSYLKEERIAMEEATYHEGTKCYERGDCS</sequence>
<dbReference type="PANTHER" id="PTHR43513:SF3">
    <property type="entry name" value="DIHYDROOROTATE DEHYDROGENASE B (NAD(+)), ELECTRON TRANSFER SUBUNIT-RELATED"/>
    <property type="match status" value="1"/>
</dbReference>
<evidence type="ECO:0000313" key="2">
    <source>
        <dbReference type="EMBL" id="VAV83746.1"/>
    </source>
</evidence>
<dbReference type="NCBIfam" id="NF004862">
    <property type="entry name" value="PRK06222.1"/>
    <property type="match status" value="1"/>
</dbReference>
<dbReference type="InterPro" id="IPR050353">
    <property type="entry name" value="PyrK_electron_transfer"/>
</dbReference>
<dbReference type="PIRSF" id="PIRSF006816">
    <property type="entry name" value="Cyc3_hyd_g"/>
    <property type="match status" value="1"/>
</dbReference>
<dbReference type="Pfam" id="PF10418">
    <property type="entry name" value="DHODB_Fe-S_bind"/>
    <property type="match status" value="1"/>
</dbReference>
<dbReference type="GO" id="GO:0050660">
    <property type="term" value="F:flavin adenine dinucleotide binding"/>
    <property type="evidence" value="ECO:0007669"/>
    <property type="project" value="InterPro"/>
</dbReference>
<feature type="domain" description="FAD-binding FR-type" evidence="1">
    <location>
        <begin position="1"/>
        <end position="95"/>
    </location>
</feature>
<dbReference type="SUPFAM" id="SSF63380">
    <property type="entry name" value="Riboflavin synthase domain-like"/>
    <property type="match status" value="1"/>
</dbReference>
<dbReference type="Gene3D" id="2.40.30.10">
    <property type="entry name" value="Translation factors"/>
    <property type="match status" value="1"/>
</dbReference>
<dbReference type="InterPro" id="IPR017927">
    <property type="entry name" value="FAD-bd_FR_type"/>
</dbReference>
<dbReference type="AlphaFoldDB" id="A0A3B0R3U3"/>
<dbReference type="SUPFAM" id="SSF52343">
    <property type="entry name" value="Ferredoxin reductase-like, C-terminal NADP-linked domain"/>
    <property type="match status" value="1"/>
</dbReference>
<dbReference type="EMBL" id="UOEA01000050">
    <property type="protein sequence ID" value="VAV83746.1"/>
    <property type="molecule type" value="Genomic_DNA"/>
</dbReference>
<dbReference type="Pfam" id="PF00970">
    <property type="entry name" value="FAD_binding_6"/>
    <property type="match status" value="1"/>
</dbReference>
<dbReference type="GO" id="GO:0016491">
    <property type="term" value="F:oxidoreductase activity"/>
    <property type="evidence" value="ECO:0007669"/>
    <property type="project" value="InterPro"/>
</dbReference>
<dbReference type="GO" id="GO:0006221">
    <property type="term" value="P:pyrimidine nucleotide biosynthetic process"/>
    <property type="evidence" value="ECO:0007669"/>
    <property type="project" value="InterPro"/>
</dbReference>
<dbReference type="InterPro" id="IPR012165">
    <property type="entry name" value="Cyt_c3_hydrogenase_gsu"/>
</dbReference>
<protein>
    <submittedName>
        <fullName evidence="2">NADH-dependent reduced ferredoxin:NADP+ oxidoreductase subunit A</fullName>
    </submittedName>
</protein>
<organism evidence="2">
    <name type="scientific">hydrothermal vent metagenome</name>
    <dbReference type="NCBI Taxonomy" id="652676"/>
    <lineage>
        <taxon>unclassified sequences</taxon>
        <taxon>metagenomes</taxon>
        <taxon>ecological metagenomes</taxon>
    </lineage>
</organism>
<accession>A0A3B0R3U3</accession>